<evidence type="ECO:0000259" key="2">
    <source>
        <dbReference type="PROSITE" id="PS50198"/>
    </source>
</evidence>
<dbReference type="InterPro" id="IPR036582">
    <property type="entry name" value="Mao_N_sf"/>
</dbReference>
<keyword evidence="1 3" id="KW-0413">Isomerase</keyword>
<evidence type="ECO:0000256" key="1">
    <source>
        <dbReference type="PROSITE-ProRule" id="PRU00278"/>
    </source>
</evidence>
<dbReference type="InterPro" id="IPR050245">
    <property type="entry name" value="PrsA_foldase"/>
</dbReference>
<dbReference type="EMBL" id="VNJI01000002">
    <property type="protein sequence ID" value="TVY11709.1"/>
    <property type="molecule type" value="Genomic_DNA"/>
</dbReference>
<dbReference type="Gene3D" id="3.30.457.10">
    <property type="entry name" value="Copper amine oxidase-like, N-terminal domain"/>
    <property type="match status" value="1"/>
</dbReference>
<evidence type="ECO:0000313" key="4">
    <source>
        <dbReference type="Proteomes" id="UP000317036"/>
    </source>
</evidence>
<dbReference type="SUPFAM" id="SSF109998">
    <property type="entry name" value="Triger factor/SurA peptide-binding domain-like"/>
    <property type="match status" value="1"/>
</dbReference>
<keyword evidence="1" id="KW-0697">Rotamase</keyword>
<dbReference type="Pfam" id="PF07833">
    <property type="entry name" value="Cu_amine_oxidN1"/>
    <property type="match status" value="1"/>
</dbReference>
<proteinExistence type="predicted"/>
<evidence type="ECO:0000313" key="3">
    <source>
        <dbReference type="EMBL" id="TVY11709.1"/>
    </source>
</evidence>
<keyword evidence="4" id="KW-1185">Reference proteome</keyword>
<dbReference type="Pfam" id="PF13616">
    <property type="entry name" value="Rotamase_3"/>
    <property type="match status" value="1"/>
</dbReference>
<dbReference type="InterPro" id="IPR027304">
    <property type="entry name" value="Trigger_fact/SurA_dom_sf"/>
</dbReference>
<dbReference type="OrthoDB" id="14196at2"/>
<dbReference type="Proteomes" id="UP000317036">
    <property type="component" value="Unassembled WGS sequence"/>
</dbReference>
<name>A0A559KHW9_9BACL</name>
<accession>A0A559KHW9</accession>
<dbReference type="SUPFAM" id="SSF55383">
    <property type="entry name" value="Copper amine oxidase, domain N"/>
    <property type="match status" value="1"/>
</dbReference>
<feature type="domain" description="PpiC" evidence="2">
    <location>
        <begin position="237"/>
        <end position="335"/>
    </location>
</feature>
<dbReference type="AlphaFoldDB" id="A0A559KHW9"/>
<comment type="caution">
    <text evidence="3">The sequence shown here is derived from an EMBL/GenBank/DDBJ whole genome shotgun (WGS) entry which is preliminary data.</text>
</comment>
<dbReference type="PANTHER" id="PTHR47245:SF2">
    <property type="entry name" value="PEPTIDYL-PROLYL CIS-TRANS ISOMERASE HP_0175-RELATED"/>
    <property type="match status" value="1"/>
</dbReference>
<reference evidence="3 4" key="1">
    <citation type="submission" date="2019-07" db="EMBL/GenBank/DDBJ databases">
        <authorList>
            <person name="Kim J."/>
        </authorList>
    </citation>
    <scope>NUCLEOTIDE SEQUENCE [LARGE SCALE GENOMIC DNA]</scope>
    <source>
        <strain evidence="3 4">JC52</strain>
    </source>
</reference>
<gene>
    <name evidence="3" type="ORF">FPZ49_02945</name>
</gene>
<dbReference type="SUPFAM" id="SSF54534">
    <property type="entry name" value="FKBP-like"/>
    <property type="match status" value="1"/>
</dbReference>
<organism evidence="3 4">
    <name type="scientific">Paenibacillus cremeus</name>
    <dbReference type="NCBI Taxonomy" id="2163881"/>
    <lineage>
        <taxon>Bacteria</taxon>
        <taxon>Bacillati</taxon>
        <taxon>Bacillota</taxon>
        <taxon>Bacilli</taxon>
        <taxon>Bacillales</taxon>
        <taxon>Paenibacillaceae</taxon>
        <taxon>Paenibacillus</taxon>
    </lineage>
</organism>
<sequence>MNDKVKGLVLGLSLGVMLTGSIAYASGTQIEVYFKNLKYMFDGIEKKPTEDQGSGFIYNGTTYVPLRFVSEALGKEVGFDADTDTIWVGKNPTTIVSTYKGGQVTQADLDKYMAVTRVLNPQNAQYETQKAYKEYLVKQLIGYRVLSGRMTDEMKAALPDAVNAQFEELKQMLLNSQQGTDFATILSKNGITEQDLRAFIEQHIATGKVLNALTSDAALQAAYDEKAKTGQFITASVRHILIGFTDASGKARSKEDALKLANEVKAKLDNGGNFADLAKQYSDDPGSKDNGGLYADAAVSDWVEPFKKAAIELELNKISDPVETTYGYHVMRVEARSTRTLNEVKDQLLQDFTNQDYNKFMTQELPTLIEKLEVPGK</sequence>
<dbReference type="InterPro" id="IPR000297">
    <property type="entry name" value="PPIase_PpiC"/>
</dbReference>
<dbReference type="PANTHER" id="PTHR47245">
    <property type="entry name" value="PEPTIDYLPROLYL ISOMERASE"/>
    <property type="match status" value="1"/>
</dbReference>
<dbReference type="InterPro" id="IPR046357">
    <property type="entry name" value="PPIase_dom_sf"/>
</dbReference>
<dbReference type="Gene3D" id="3.10.50.40">
    <property type="match status" value="1"/>
</dbReference>
<dbReference type="PROSITE" id="PS50198">
    <property type="entry name" value="PPIC_PPIASE_2"/>
    <property type="match status" value="1"/>
</dbReference>
<protein>
    <submittedName>
        <fullName evidence="3">Peptidylprolyl isomerase</fullName>
    </submittedName>
</protein>
<dbReference type="InterPro" id="IPR012854">
    <property type="entry name" value="Cu_amine_oxidase-like_N"/>
</dbReference>
<dbReference type="GO" id="GO:0003755">
    <property type="term" value="F:peptidyl-prolyl cis-trans isomerase activity"/>
    <property type="evidence" value="ECO:0007669"/>
    <property type="project" value="UniProtKB-KW"/>
</dbReference>